<evidence type="ECO:0000313" key="16">
    <source>
        <dbReference type="Proteomes" id="UP000245884"/>
    </source>
</evidence>
<evidence type="ECO:0000256" key="4">
    <source>
        <dbReference type="ARBA" id="ARBA00022679"/>
    </source>
</evidence>
<dbReference type="PRINTS" id="PR00475">
    <property type="entry name" value="HEXOKINASE"/>
</dbReference>
<dbReference type="Pfam" id="PF00349">
    <property type="entry name" value="Hexokinase_1"/>
    <property type="match status" value="1"/>
</dbReference>
<evidence type="ECO:0000256" key="12">
    <source>
        <dbReference type="SAM" id="MobiDB-lite"/>
    </source>
</evidence>
<dbReference type="GO" id="GO:0006006">
    <property type="term" value="P:glucose metabolic process"/>
    <property type="evidence" value="ECO:0007669"/>
    <property type="project" value="TreeGrafter"/>
</dbReference>
<evidence type="ECO:0000256" key="5">
    <source>
        <dbReference type="ARBA" id="ARBA00022741"/>
    </source>
</evidence>
<dbReference type="STRING" id="1569628.A0A316V418"/>
<evidence type="ECO:0000256" key="1">
    <source>
        <dbReference type="ARBA" id="ARBA00004888"/>
    </source>
</evidence>
<dbReference type="GO" id="GO:0006096">
    <property type="term" value="P:glycolytic process"/>
    <property type="evidence" value="ECO:0007669"/>
    <property type="project" value="UniProtKB-UniPathway"/>
</dbReference>
<dbReference type="PANTHER" id="PTHR19443:SF16">
    <property type="entry name" value="HEXOKINASE TYPE 1-RELATED"/>
    <property type="match status" value="1"/>
</dbReference>
<name>A0A316V418_9BASI</name>
<dbReference type="InterPro" id="IPR001312">
    <property type="entry name" value="Hexokinase"/>
</dbReference>
<dbReference type="PROSITE" id="PS51748">
    <property type="entry name" value="HEXOKINASE_2"/>
    <property type="match status" value="1"/>
</dbReference>
<feature type="compositionally biased region" description="Polar residues" evidence="12">
    <location>
        <begin position="24"/>
        <end position="43"/>
    </location>
</feature>
<dbReference type="GO" id="GO:0005524">
    <property type="term" value="F:ATP binding"/>
    <property type="evidence" value="ECO:0007669"/>
    <property type="project" value="UniProtKB-UniRule"/>
</dbReference>
<evidence type="ECO:0000256" key="7">
    <source>
        <dbReference type="ARBA" id="ARBA00022840"/>
    </source>
</evidence>
<keyword evidence="5 11" id="KW-0547">Nucleotide-binding</keyword>
<dbReference type="Pfam" id="PF03727">
    <property type="entry name" value="Hexokinase_2"/>
    <property type="match status" value="1"/>
</dbReference>
<dbReference type="Gene3D" id="3.30.420.40">
    <property type="match status" value="1"/>
</dbReference>
<feature type="domain" description="Hexokinase N-terminal" evidence="13">
    <location>
        <begin position="62"/>
        <end position="269"/>
    </location>
</feature>
<keyword evidence="6 11" id="KW-0418">Kinase</keyword>
<dbReference type="GO" id="GO:0005739">
    <property type="term" value="C:mitochondrion"/>
    <property type="evidence" value="ECO:0007669"/>
    <property type="project" value="TreeGrafter"/>
</dbReference>
<dbReference type="SUPFAM" id="SSF53067">
    <property type="entry name" value="Actin-like ATPase domain"/>
    <property type="match status" value="2"/>
</dbReference>
<comment type="catalytic activity">
    <reaction evidence="9">
        <text>a D-hexose + ATP = a D-hexose 6-phosphate + ADP + H(+)</text>
        <dbReference type="Rhea" id="RHEA:22740"/>
        <dbReference type="ChEBI" id="CHEBI:4194"/>
        <dbReference type="ChEBI" id="CHEBI:15378"/>
        <dbReference type="ChEBI" id="CHEBI:30616"/>
        <dbReference type="ChEBI" id="CHEBI:229467"/>
        <dbReference type="ChEBI" id="CHEBI:456216"/>
        <dbReference type="EC" id="2.7.1.1"/>
    </reaction>
    <physiologicalReaction direction="left-to-right" evidence="9">
        <dbReference type="Rhea" id="RHEA:22741"/>
    </physiologicalReaction>
</comment>
<dbReference type="GO" id="GO:0019158">
    <property type="term" value="F:mannokinase activity"/>
    <property type="evidence" value="ECO:0007669"/>
    <property type="project" value="TreeGrafter"/>
</dbReference>
<keyword evidence="16" id="KW-1185">Reference proteome</keyword>
<feature type="region of interest" description="Disordered" evidence="12">
    <location>
        <begin position="24"/>
        <end position="59"/>
    </location>
</feature>
<evidence type="ECO:0000256" key="9">
    <source>
        <dbReference type="ARBA" id="ARBA00044613"/>
    </source>
</evidence>
<sequence length="528" mass="58551">MLASASGQEAGGCGSKDLVSTATDSHFPSLSSASQPQIASWHTSSHKHERRPAAQEEQLNEEVKRFEELFTLTPERLKHITDRFVTVLKDGLDAPGKTVPMLPAYVFGWPTGNEEGRVQPPALSYLALDLGGTNLRVCHVVLKGKGKFEITQTKFRLTDEQKQMDGQKLFDFCAECLHTFINDHFGGGEGEEPILEEDIALGFTFSYPMEQDAIDHGKLVRWTKGFGNPNTEGKDCAAMFRKSLESQKVPIKMTSIINDTTGTLIASNYVKQDTKIACIFGTGCNAAYMEHIKNIPKIGHYNLPGDEDMAINCEYGAFDSFEHKHMAEIRTKYDEHIDLHSNKPHEQSYEKMIAGLYLGEIFRLCLCDLIDEGTLFLGQNTYKLEKTNVFDTAFMSLILVDPTDELLTCAGLFLHFFGLETTQEERNFFKKLAYMIGLRAARLSACGIAALVTKMGYLEEGCGVGADGSLYSKFPKFPENLHKALEDIFGEKGKGIVTHQAEDGSGVGSAIIAAMTLKRKEEGKYTHC</sequence>
<comment type="pathway">
    <text evidence="2">Carbohydrate metabolism; hexose metabolism.</text>
</comment>
<dbReference type="GO" id="GO:0006013">
    <property type="term" value="P:mannose metabolic process"/>
    <property type="evidence" value="ECO:0007669"/>
    <property type="project" value="TreeGrafter"/>
</dbReference>
<dbReference type="EC" id="2.7.1.-" evidence="11"/>
<comment type="similarity">
    <text evidence="3 11">Belongs to the hexokinase family.</text>
</comment>
<dbReference type="OrthoDB" id="419537at2759"/>
<dbReference type="PANTHER" id="PTHR19443">
    <property type="entry name" value="HEXOKINASE"/>
    <property type="match status" value="1"/>
</dbReference>
<proteinExistence type="inferred from homology"/>
<dbReference type="Proteomes" id="UP000245884">
    <property type="component" value="Unassembled WGS sequence"/>
</dbReference>
<evidence type="ECO:0000259" key="14">
    <source>
        <dbReference type="Pfam" id="PF03727"/>
    </source>
</evidence>
<dbReference type="GeneID" id="37026061"/>
<dbReference type="InterPro" id="IPR019807">
    <property type="entry name" value="Hexokinase_BS"/>
</dbReference>
<dbReference type="GO" id="GO:0005829">
    <property type="term" value="C:cytosol"/>
    <property type="evidence" value="ECO:0007669"/>
    <property type="project" value="TreeGrafter"/>
</dbReference>
<evidence type="ECO:0000259" key="13">
    <source>
        <dbReference type="Pfam" id="PF00349"/>
    </source>
</evidence>
<dbReference type="UniPathway" id="UPA00109">
    <property type="reaction ID" value="UER00180"/>
</dbReference>
<evidence type="ECO:0000313" key="15">
    <source>
        <dbReference type="EMBL" id="PWN30195.1"/>
    </source>
</evidence>
<dbReference type="InterPro" id="IPR022673">
    <property type="entry name" value="Hexokinase_C"/>
</dbReference>
<reference evidence="15 16" key="1">
    <citation type="journal article" date="2018" name="Mol. Biol. Evol.">
        <title>Broad Genomic Sampling Reveals a Smut Pathogenic Ancestry of the Fungal Clade Ustilaginomycotina.</title>
        <authorList>
            <person name="Kijpornyongpan T."/>
            <person name="Mondo S.J."/>
            <person name="Barry K."/>
            <person name="Sandor L."/>
            <person name="Lee J."/>
            <person name="Lipzen A."/>
            <person name="Pangilinan J."/>
            <person name="LaButti K."/>
            <person name="Hainaut M."/>
            <person name="Henrissat B."/>
            <person name="Grigoriev I.V."/>
            <person name="Spatafora J.W."/>
            <person name="Aime M.C."/>
        </authorList>
    </citation>
    <scope>NUCLEOTIDE SEQUENCE [LARGE SCALE GENOMIC DNA]</scope>
    <source>
        <strain evidence="15 16">MCA 5214</strain>
    </source>
</reference>
<dbReference type="GO" id="GO:0001678">
    <property type="term" value="P:intracellular glucose homeostasis"/>
    <property type="evidence" value="ECO:0007669"/>
    <property type="project" value="InterPro"/>
</dbReference>
<evidence type="ECO:0000256" key="10">
    <source>
        <dbReference type="ARBA" id="ARBA00047905"/>
    </source>
</evidence>
<accession>A0A316V418</accession>
<dbReference type="InterPro" id="IPR022672">
    <property type="entry name" value="Hexokinase_N"/>
</dbReference>
<dbReference type="FunFam" id="3.40.367.20:FF:000004">
    <property type="entry name" value="Phosphotransferase"/>
    <property type="match status" value="1"/>
</dbReference>
<evidence type="ECO:0000256" key="6">
    <source>
        <dbReference type="ARBA" id="ARBA00022777"/>
    </source>
</evidence>
<keyword evidence="7 11" id="KW-0067">ATP-binding</keyword>
<dbReference type="GO" id="GO:0008865">
    <property type="term" value="F:fructokinase activity"/>
    <property type="evidence" value="ECO:0007669"/>
    <property type="project" value="TreeGrafter"/>
</dbReference>
<dbReference type="InterPro" id="IPR043129">
    <property type="entry name" value="ATPase_NBD"/>
</dbReference>
<dbReference type="GO" id="GO:0004340">
    <property type="term" value="F:glucokinase activity"/>
    <property type="evidence" value="ECO:0007669"/>
    <property type="project" value="TreeGrafter"/>
</dbReference>
<keyword evidence="4 11" id="KW-0808">Transferase</keyword>
<evidence type="ECO:0000256" key="11">
    <source>
        <dbReference type="RuleBase" id="RU362007"/>
    </source>
</evidence>
<dbReference type="Gene3D" id="3.40.367.20">
    <property type="match status" value="1"/>
</dbReference>
<dbReference type="RefSeq" id="XP_025364807.1">
    <property type="nucleotide sequence ID" value="XM_025504238.1"/>
</dbReference>
<dbReference type="Gene3D" id="1.10.287.1250">
    <property type="match status" value="1"/>
</dbReference>
<dbReference type="GO" id="GO:0005536">
    <property type="term" value="F:D-glucose binding"/>
    <property type="evidence" value="ECO:0007669"/>
    <property type="project" value="InterPro"/>
</dbReference>
<evidence type="ECO:0000256" key="2">
    <source>
        <dbReference type="ARBA" id="ARBA00005028"/>
    </source>
</evidence>
<organism evidence="15 16">
    <name type="scientific">Jaminaea rosea</name>
    <dbReference type="NCBI Taxonomy" id="1569628"/>
    <lineage>
        <taxon>Eukaryota</taxon>
        <taxon>Fungi</taxon>
        <taxon>Dikarya</taxon>
        <taxon>Basidiomycota</taxon>
        <taxon>Ustilaginomycotina</taxon>
        <taxon>Exobasidiomycetes</taxon>
        <taxon>Microstromatales</taxon>
        <taxon>Microstromatales incertae sedis</taxon>
        <taxon>Jaminaea</taxon>
    </lineage>
</organism>
<feature type="domain" description="Hexokinase C-terminal" evidence="14">
    <location>
        <begin position="275"/>
        <end position="515"/>
    </location>
</feature>
<keyword evidence="8 11" id="KW-0324">Glycolysis</keyword>
<gene>
    <name evidence="15" type="ORF">BDZ90DRAFT_215530</name>
</gene>
<evidence type="ECO:0000256" key="3">
    <source>
        <dbReference type="ARBA" id="ARBA00009225"/>
    </source>
</evidence>
<dbReference type="AlphaFoldDB" id="A0A316V418"/>
<dbReference type="EMBL" id="KZ819662">
    <property type="protein sequence ID" value="PWN30195.1"/>
    <property type="molecule type" value="Genomic_DNA"/>
</dbReference>
<dbReference type="PROSITE" id="PS00378">
    <property type="entry name" value="HEXOKINASE_1"/>
    <property type="match status" value="1"/>
</dbReference>
<protein>
    <recommendedName>
        <fullName evidence="11">Phosphotransferase</fullName>
        <ecNumber evidence="11">2.7.1.-</ecNumber>
    </recommendedName>
</protein>
<comment type="pathway">
    <text evidence="1">Carbohydrate degradation; glycolysis; D-glyceraldehyde 3-phosphate and glycerone phosphate from D-glucose: step 1/4.</text>
</comment>
<comment type="catalytic activity">
    <reaction evidence="10">
        <text>D-fructose + ATP = D-fructose 6-phosphate + ADP + H(+)</text>
        <dbReference type="Rhea" id="RHEA:16125"/>
        <dbReference type="ChEBI" id="CHEBI:15378"/>
        <dbReference type="ChEBI" id="CHEBI:30616"/>
        <dbReference type="ChEBI" id="CHEBI:37721"/>
        <dbReference type="ChEBI" id="CHEBI:61527"/>
        <dbReference type="ChEBI" id="CHEBI:456216"/>
        <dbReference type="EC" id="2.7.1.1"/>
    </reaction>
    <physiologicalReaction direction="left-to-right" evidence="10">
        <dbReference type="Rhea" id="RHEA:16126"/>
    </physiologicalReaction>
</comment>
<evidence type="ECO:0000256" key="8">
    <source>
        <dbReference type="ARBA" id="ARBA00023152"/>
    </source>
</evidence>